<dbReference type="InterPro" id="IPR021732">
    <property type="entry name" value="DUF3301"/>
</dbReference>
<gene>
    <name evidence="1" type="ORF">EDC38_2992</name>
</gene>
<proteinExistence type="predicted"/>
<accession>A0A3N1NU50</accession>
<dbReference type="Pfam" id="PF11743">
    <property type="entry name" value="DUF3301"/>
    <property type="match status" value="1"/>
</dbReference>
<sequence>MLDLKALIWLTVLGLFIYYSWRAFQAKDRAFIAARRHCEQMQVQMLDQSVYLRKLWIKKDARGRPGLWRAFYFEFTVTGGDRYFGRVLMLGRHIQRVELDPHRLH</sequence>
<comment type="caution">
    <text evidence="1">The sequence shown here is derived from an EMBL/GenBank/DDBJ whole genome shotgun (WGS) entry which is preliminary data.</text>
</comment>
<reference evidence="1 2" key="1">
    <citation type="submission" date="2018-11" db="EMBL/GenBank/DDBJ databases">
        <title>Genomic Encyclopedia of Type Strains, Phase IV (KMG-IV): sequencing the most valuable type-strain genomes for metagenomic binning, comparative biology and taxonomic classification.</title>
        <authorList>
            <person name="Goeker M."/>
        </authorList>
    </citation>
    <scope>NUCLEOTIDE SEQUENCE [LARGE SCALE GENOMIC DNA]</scope>
    <source>
        <strain evidence="1 2">DSM 16974</strain>
    </source>
</reference>
<dbReference type="EMBL" id="RJUK01000003">
    <property type="protein sequence ID" value="ROQ18020.1"/>
    <property type="molecule type" value="Genomic_DNA"/>
</dbReference>
<keyword evidence="2" id="KW-1185">Reference proteome</keyword>
<dbReference type="AlphaFoldDB" id="A0A3N1NU50"/>
<evidence type="ECO:0000313" key="1">
    <source>
        <dbReference type="EMBL" id="ROQ18020.1"/>
    </source>
</evidence>
<dbReference type="OrthoDB" id="5959530at2"/>
<dbReference type="Proteomes" id="UP000273643">
    <property type="component" value="Unassembled WGS sequence"/>
</dbReference>
<name>A0A3N1NU50_9GAMM</name>
<protein>
    <submittedName>
        <fullName evidence="1">Uncharacterized protein DUF3301</fullName>
    </submittedName>
</protein>
<dbReference type="RefSeq" id="WP_024461972.1">
    <property type="nucleotide sequence ID" value="NZ_JBHYFO010000022.1"/>
</dbReference>
<organism evidence="1 2">
    <name type="scientific">Marinimicrobium koreense</name>
    <dbReference type="NCBI Taxonomy" id="306545"/>
    <lineage>
        <taxon>Bacteria</taxon>
        <taxon>Pseudomonadati</taxon>
        <taxon>Pseudomonadota</taxon>
        <taxon>Gammaproteobacteria</taxon>
        <taxon>Cellvibrionales</taxon>
        <taxon>Cellvibrionaceae</taxon>
        <taxon>Marinimicrobium</taxon>
    </lineage>
</organism>
<evidence type="ECO:0000313" key="2">
    <source>
        <dbReference type="Proteomes" id="UP000273643"/>
    </source>
</evidence>